<keyword evidence="11" id="KW-0677">Repeat</keyword>
<dbReference type="InterPro" id="IPR018247">
    <property type="entry name" value="EF_Hand_1_Ca_BS"/>
</dbReference>
<feature type="compositionally biased region" description="Low complexity" evidence="19">
    <location>
        <begin position="5498"/>
        <end position="5511"/>
    </location>
</feature>
<feature type="coiled-coil region" evidence="18">
    <location>
        <begin position="4289"/>
        <end position="4316"/>
    </location>
</feature>
<organism evidence="24 25">
    <name type="scientific">Microtus ochrogaster</name>
    <name type="common">Prairie vole</name>
    <dbReference type="NCBI Taxonomy" id="79684"/>
    <lineage>
        <taxon>Eukaryota</taxon>
        <taxon>Metazoa</taxon>
        <taxon>Chordata</taxon>
        <taxon>Craniata</taxon>
        <taxon>Vertebrata</taxon>
        <taxon>Euteleostomi</taxon>
        <taxon>Mammalia</taxon>
        <taxon>Eutheria</taxon>
        <taxon>Euarchontoglires</taxon>
        <taxon>Glires</taxon>
        <taxon>Rodentia</taxon>
        <taxon>Myomorpha</taxon>
        <taxon>Muroidea</taxon>
        <taxon>Cricetidae</taxon>
        <taxon>Arvicolinae</taxon>
        <taxon>Microtus</taxon>
    </lineage>
</organism>
<dbReference type="InterPro" id="IPR041615">
    <property type="entry name" value="Desmoplakin_SH3"/>
</dbReference>
<dbReference type="PANTHER" id="PTHR23169:SF24">
    <property type="entry name" value="DYSTONIN"/>
    <property type="match status" value="1"/>
</dbReference>
<keyword evidence="5 17" id="KW-0728">SH3 domain</keyword>
<feature type="domain" description="GAR" evidence="23">
    <location>
        <begin position="5368"/>
        <end position="5446"/>
    </location>
</feature>
<dbReference type="SMART" id="SM00033">
    <property type="entry name" value="CH"/>
    <property type="match status" value="2"/>
</dbReference>
<accession>A0ABM0L6I9</accession>
<feature type="domain" description="Calponin-homology (CH)" evidence="21">
    <location>
        <begin position="213"/>
        <end position="316"/>
    </location>
</feature>
<dbReference type="CDD" id="cd00176">
    <property type="entry name" value="SPEC"/>
    <property type="match status" value="17"/>
</dbReference>
<dbReference type="Pfam" id="PF21020">
    <property type="entry name" value="Spectrin_4"/>
    <property type="match status" value="1"/>
</dbReference>
<dbReference type="Pfam" id="PF21019">
    <property type="entry name" value="Spectrin_3"/>
    <property type="match status" value="1"/>
</dbReference>
<dbReference type="PROSITE" id="PS50021">
    <property type="entry name" value="CH"/>
    <property type="match status" value="2"/>
</dbReference>
<keyword evidence="24" id="KW-1185">Reference proteome</keyword>
<evidence type="ECO:0000256" key="1">
    <source>
        <dbReference type="ARBA" id="ARBA00004236"/>
    </source>
</evidence>
<dbReference type="SMART" id="SM00243">
    <property type="entry name" value="GAS2"/>
    <property type="match status" value="1"/>
</dbReference>
<evidence type="ECO:0000259" key="21">
    <source>
        <dbReference type="PROSITE" id="PS50021"/>
    </source>
</evidence>
<evidence type="ECO:0000256" key="12">
    <source>
        <dbReference type="ARBA" id="ARBA00022837"/>
    </source>
</evidence>
<dbReference type="SUPFAM" id="SSF47576">
    <property type="entry name" value="Calponin-homology domain, CH-domain"/>
    <property type="match status" value="1"/>
</dbReference>
<keyword evidence="12" id="KW-0106">Calcium</keyword>
<evidence type="ECO:0000256" key="9">
    <source>
        <dbReference type="ARBA" id="ARBA00022701"/>
    </source>
</evidence>
<dbReference type="Pfam" id="PF00435">
    <property type="entry name" value="Spectrin"/>
    <property type="match status" value="21"/>
</dbReference>
<dbReference type="Gene3D" id="1.20.58.1060">
    <property type="match status" value="1"/>
</dbReference>
<dbReference type="CDD" id="cd21239">
    <property type="entry name" value="CH_DYST_rpt2"/>
    <property type="match status" value="1"/>
</dbReference>
<evidence type="ECO:0000256" key="13">
    <source>
        <dbReference type="ARBA" id="ARBA00023136"/>
    </source>
</evidence>
<evidence type="ECO:0000256" key="17">
    <source>
        <dbReference type="PROSITE-ProRule" id="PRU00192"/>
    </source>
</evidence>
<keyword evidence="8" id="KW-0597">Phosphoprotein</keyword>
<feature type="region of interest" description="Disordered" evidence="19">
    <location>
        <begin position="5589"/>
        <end position="5679"/>
    </location>
</feature>
<comment type="similarity">
    <text evidence="4">Belongs to the plakin or cytolinker family.</text>
</comment>
<dbReference type="Gene3D" id="1.10.238.10">
    <property type="entry name" value="EF-hand"/>
    <property type="match status" value="1"/>
</dbReference>
<dbReference type="InterPro" id="IPR043197">
    <property type="entry name" value="Plakin"/>
</dbReference>
<evidence type="ECO:0000256" key="7">
    <source>
        <dbReference type="ARBA" id="ARBA00022490"/>
    </source>
</evidence>
<reference evidence="25" key="1">
    <citation type="submission" date="2025-08" db="UniProtKB">
        <authorList>
            <consortium name="RefSeq"/>
        </authorList>
    </citation>
    <scope>IDENTIFICATION</scope>
</reference>
<evidence type="ECO:0000256" key="16">
    <source>
        <dbReference type="ARBA" id="ARBA00023273"/>
    </source>
</evidence>
<dbReference type="SMART" id="SM00054">
    <property type="entry name" value="EFh"/>
    <property type="match status" value="2"/>
</dbReference>
<comment type="subcellular location">
    <subcellularLocation>
        <location evidence="1">Cell membrane</location>
    </subcellularLocation>
    <subcellularLocation>
        <location evidence="3">Cell projection</location>
    </subcellularLocation>
    <subcellularLocation>
        <location evidence="2">Cytoplasm</location>
        <location evidence="2">Cytoskeleton</location>
    </subcellularLocation>
</comment>
<evidence type="ECO:0000313" key="25">
    <source>
        <dbReference type="RefSeq" id="XP_005359955.1"/>
    </source>
</evidence>
<evidence type="ECO:0000256" key="5">
    <source>
        <dbReference type="ARBA" id="ARBA00022443"/>
    </source>
</evidence>
<dbReference type="Pfam" id="PF21097">
    <property type="entry name" value="SR_plectin_7"/>
    <property type="match status" value="1"/>
</dbReference>
<keyword evidence="18" id="KW-0175">Coiled coil</keyword>
<feature type="region of interest" description="Disordered" evidence="19">
    <location>
        <begin position="5470"/>
        <end position="5561"/>
    </location>
</feature>
<keyword evidence="16" id="KW-0966">Cell projection</keyword>
<dbReference type="PANTHER" id="PTHR23169">
    <property type="entry name" value="ENVOPLAKIN"/>
    <property type="match status" value="1"/>
</dbReference>
<dbReference type="SUPFAM" id="SSF47473">
    <property type="entry name" value="EF-hand"/>
    <property type="match status" value="1"/>
</dbReference>
<dbReference type="PROSITE" id="PS00020">
    <property type="entry name" value="ACTININ_2"/>
    <property type="match status" value="1"/>
</dbReference>
<dbReference type="Pfam" id="PF13499">
    <property type="entry name" value="EF-hand_7"/>
    <property type="match status" value="1"/>
</dbReference>
<sequence length="5679" mass="648667">MIAAAFLVLLRPYSIQCALFLLLLLLGTIATIIFFCCWHRKLQKGRHPMKSVFSGRSRSRDAVLRSHHFRSEGFRASPRHIRRRVAAAAAAAARLEEVKPVVEVHHQSEQESSGKKRRIKKNSRVQPEFYHSVQGARRPSSGNASYRCSMSSSADFSDEDDFSQKSGSASPAPGDTLPWNLPKHERSKRKIHGGSVLDPAERAVLRIADERDKVQKKTFTKWINQHLMKVRKHVNDLYEDLRDGHNLISLLEVLSGDTLPREKGRMRFHRLQNVQIALDYLKRRQVKLVNIRNDDITDGNPKLTLGLIWTIILHFQISDIHVTGESEDMSAKERLLLWTQQATEGYAGVRCENFTTCWRDGKLFNAIIHKYRPDLIDMNTVAVQSNLANLEHAFYVAEKIGVIRLLDPEDVDVSSPDEKSVITYVSSLYDAFPKVPEGGEGIGANDVEVKWIEYQNMVNYLIQWIRHHVVTMSERTFPNNPVELKALYNQYLQFKEKEIPPKETEKSKIKRLYKLLEIWIEFGRIKLLQGYHPNDIEKEWGKLIIAMLEREKALRPEVERLDMLQQIAARIQRDSVICEDKLILARNALQSDSKRLESGVQFQNEAEIAGYILECENLLRQHVIDVQILIDGKYYQADQLVQRVAKLRDEIMALRNECSSVYSKGRMLTTEQTKLMISGISQSLNSGFAQTLHPSLNSGLTQSLTPSLTSSSVTSGLSSGMTSRLTPSITPAYTPGFPSVMAPNFSLGVEPSSSQTLKLMQIRKPLLKSALLDQNLTEEEVNMKFVQDLLNWVDEMQVQLDRTEWGSDLPSVESHLENHKNVHRAIEEFEASLKEAKISEIQMTAPLKLTYTDKLHRLESQYAKLLNTSRNQERHLDTLHNFVTRATNELIWLNEKEEEEVAYDWSERNTNVDRKKGYHAELMRELEQKEENIKAVQEIAEQLLLENHPARLTIEAYRAAMQTQWSWVLQLCQCVEQHIKENTAYFEFFNEAKEATDYLRNLKDAIQRKYSCDRSSAIHKLEDLVQESMEEKEELLQYRSSVAGLMGRAKTIVQLKPRNPDNLLKTSIPITAICDYRQIEITIYKDDECVLANNSHRAKWKVISPTGNEAMVPSVCFTVPPPNKEAVDFANRIEQQYQSVLALWHESHINMKSVVSWHYLVNEIDRIRASNVASIKTMLPGEHQQVLSNLQSRLEDFLEDSQESQIFSGSDVTQLEKEVNVCRKYYQELLKSAEREEQEESVYNLYISEVRNIRLRLESCEDRLIRQIRTPLERDDLHESMFRITEQEKLKKELERLKDDLATITNKCEEFFSQAADSPSVPTLRSELSVVVQSMNQIYSMSSTYIEKLKTVNLVLKNTQEAEALVKLYETKLCEEEAVIADKNNIENLMSTLKQWRSEVDEKRGVFHALEDELQKAKAISDEMFKAHKERDLDFDWHKEKADQMVERWQNVHVQIDNRLRDLEGIGKSLKYYRDSYHPLDDWIQQIETTQRKIQENQPENSKALALQLNQQKMLVSEIEMKQSKMDECQKYSEQYSAAVKDYELQTMTYRAMVDSQQKSPVKRRRMQSSADLIIQEFMDLRTRYTALVTLMTQYIKFAGDSLKRLEEEEKSLEEEKKQHVEKAKELQKWVSNISKTMRDGEKAGKPLFSKQQLSSKEIATKKEQISEALQATQLFLAKHGDKLTDEERNELEKQVKTLQEGYNLLFSESLKQQESQPSGDRKVEEKVVAERQQEYQEKLQGLCDLLTQTENRLISHQEAFVIGDGTVELKKYQTKQEELQRDMQGSTQALAEIVRNTEIFLKESGEELSQEDKALIEQKLNEAKTKCEQLNLKAEQSRKELDKAVTSAIKEEAEKVAAVRQLEESRTKIENLMDWLSNVEKDSGRAGMEHLQMMEQNGTHLHEGDGKSVTGEEDEVNGNLLEADSDSGTTEENLNQQYQRVKSQHDKIMAQHQAVIIATQSAQVLLEKQGHYLSPEEKEKLQANMQELKAHYETVLAESEKKVKLTHSLQEELEKFDADCGEFEHWLQQSEQELENLEAGADDLSGLMDKLTRQKSFSEDVISHKGDLRYITISGNRVLEAAKSCSRRDGNRVDKDSSIDTSATHREVQTKLDQATHRFRSLYSKCSVLGNNLKDLVDKYQHYEDASCGLLSGLQACEAKASKHLLEPIAVDPKNLQRQLEETKTLQGQISSQQVAVEKLKKTAEVLLDAKGSLLPAKNDIQKTLDDIVGRYDDLSKSVNERNEKLQITLTRSLSVQDGLNEMLDWMGSVENSLVKQGQVPLNSAALQDLISKNIMLEQDIAGRQSSVNAMNEKVKTFMETTDPSTASSLQAKMKDLSTRFSAASQKHKEKLAKMVELKAKVEQFEKLSEKLQVFLDTQSQALTEVDMPGKDVPELSQYMQESTTKFLEHKKDLEALHSLLKEISSHGLPGDKALVFEKTNNLSKKFKELEDTIQEKKDAIGSCQEQLGAFQVLAQSLKSWIKETAKQVPIVKPSMGAEDLGKSLEETKKLQEKWRLKAPEIHTANNSGVSLCNLISALTTPAKAIAAVKSGGVILNGEGTDTNTQDFLANKGLTSIKKDMTDISHSYEDLGLLLKDKITELNIKLSKLQKAQEESSAMMQWLQKMNKTASKWHQTPTPTDTESVKTQVEQNKSFEAELKQNVNKVQELKDKLTELLKENPEAPEAPAWRQTLTEMDTKWQELNQITVDRQQKLEESSNNLTQFQTTEAQLKQWLLEKELMVSVLGPLSIDPNMLNTQRQQVQILLQEFDTRKHQYEQLTAAGRGILSRPGEDPSLHGMVNEQLAAVTQKWDNLTGQLKDRCDWIDQAIVKSTQYQGLLRSLSGTLSELDDRLSSSLTAGTLPDAVNQQLEAAQKLKQEIEQQSPHIRAAQALCEDLSVLVKESYLKAELSRQLEGVVKSFKDIEQKTENHVQHLQSACASSHQFQQMSKDFQAWLDTKKEEQRNSPPISAKFDILELLLKAQKDFSKTFTEQSNIYEKTIAEGESLLIKTQGAEKAALQLQLNTMKTEWDRFRKQVSEREEKLKDALEKALKYREQVETLQPWIDRCQQSLDRVKFCLDPTETENSIAELKSLQKEMDHHFGMVELLNNAANSLLSVCEVDKEVVTDENKALIQKVDRVTEQLQSKKVSLENMAQKFKDFQEVSKEAERQLLGAKEELDVYHSLGPQAYSNKHLTMLQAQQKSLQTLKHQVDLAKRLAQDLVMEAAEPKGTSDVLLQAETLAEEHKNLSQQVDEKCSFLETKLQGIGHFQNTIREMFSQFTEFDDELDSMAPVGRDAETLQKQKASIQAFLKKLEALIASNDNANKTCKMMLATEETSPDLVGIKRDLEALSKQCNKLLDRAKAREEQVEGATERLDEFYRKLQEFSTLLQKAEDHEESQGPVGTETETINQQLDVFKVFQKEEIEALQVKQQDVNWLGQGLIQSAAANACTQGLEHDLDDVNARWKTLNKKVAQRAAQLQEALLHCGRFQDALESLLSWMADTEDLVANQKPPSAEFKVVKAQIQEQKLLQRLLEDRKSTVEVIKREGEKIAASAEPADRVKLSRQLSLLDSRWEALLSRAEARNRQLEGISVVAQEFHEALEPLNEWLTAVEKRLANSEPIGTQAPKLEEQIAQHKALEDDIINHSKHLHQAVSIGQSLKVLSSREDKDLVQSKLDCSQVWYFEIQEKSHSRSELLQQALCNAKIFGEDEVELMNWLNEVHGKLSKLSVQDHSTEALWKQQAELRALQEDILLRKQSVDQALLNGLELLKQTTGDEVLIIQDKLEAIKARYKDITKLSADVAKTLEHALQLSTQLQSTHKELCCWLDGVEVELLSYETQALKGEASSQVQERQKELKKEVKSNKALLDSLNEVSSALLELVPWRAREGLEKMVAEDNERYRLVSDTITQKVEEIDAAILRSQQFEQAADAELSWITETEKKLMSLGDIRLEQDQTCAQLQVQKAFTMDILRHKDIIDELVKSGHRIMTTSSEEEKQPMKKKLDKVLKNYDAICQINSERHLQLERAQSLVSQFWETYEELWPWLEETQRIISQLPAPALEYETLRRQQEEHRQLRELIAEHKPHIDKMNKTGPQLLELSPKEGIHIQEKYVAADTLYSQIKEDVKKRAVVLDEAISQSTQFHDKIDQILESLERIVERLRQPPSISAEVEKIKEQIGENKSVSVDMEKLQPLYETLRQRGEEMIARSEGTEKDISAKAVQDKLDQMVFIWESIHTLVEEREAKLLDVMELAEKFWCDHMSLVVTIKDTQDFIRDLEDPGIDPSVVKQQQEAAEAIREEIDGLQEELDMVITLGSELIAACGDPDKPIVKKSIDELNSAWDALNKAWKDRVDKLEEAMQAAVQYQDGLQAIFDWVDIAGNKLASMSPIGTDLETVKQQIEELKQFKSEAYQQQIEMERLNHQAELLLKKVTEEGDKHSVQDPLMELKLIWDSLDERIVSRQHKLEGALLALGQFQHALDELLAWLTHTKGLLSEQKPVGGDPKAIEIELAKHHVLQNDVLAHQSTVEAVNRAGNDLIASSAGEEASNLQYKLKILNQRWQDILEKTDQRKQQLDSALRQAKGFHGEIEDLQQWLTDTERHLLASKPLGGLPETAREQLNAHMEVCAAFDIKEETYKSLMQKGQQMLARCPKSAETNIDQDINNLKEKWESVKSKLNEKKTKLEEALHLAMDFHNSLQDFINWLTQAEQTLNVASRPSLILDTILFQIDEHKVFANEVNSHREQIIELDKTGTHLKYFSQKQDVVLIKNLLISVQSRWEKVVQRLVERGRSLDEARKRAKQFHEAWSKLMEWLEESEKSLDSELEIANDPDKIKTQLAQHKEFQKSLGGKHSVYDTTNRTGRSLKEKTTLADDNLKLDNMLSELRDKWDTICGKSVERQNKLEEALLFSGQFTDALQALIDWLYRVEPQLAEDQPVHGDIDLVMNLIDNHKVFQKELGKRTSSVQALKRSARELIEGSRDDSSWVKVQMQELSTRWETVCALSISKQTRLEAALHQAEEFHSVVHTLLEWLAEAEQTLRFHGALPDDEDALRTLIDQHKEFMKKLEEKRSELSKATSKGDALLALCHPDSITTIKHWITIIQARFEEVLAWAKQHQQRLAGALAGLIAKQELLETLLAWLQWAETTLSEKDKEVIPQEIEEVKTLIAEHQTFMEEMTRKQPDVDKVTKTYKRRAADPSALQSHIPVLDKGRAGRKRFPASGLYPSGPQTQIETKNPRVNLLVSKWQQVWLLALERRRKLNDALDRLEELREFANFDFDIWRKKYMRWMNHKKSRVMDFFRRIDKDQDGKITRQEFIDGILSSKFPTSRLEMSAVADIFDRDGDGYIDYYEFVAALHPNKDAYKPITDADKIEDEVTRQVAKCKCAKRFQVEQIGDNKYRFFLGNQFGDSQQLRLVRILRSTVMVRVGGGWMALDEFLVKNDPCRAKGRTNMELREKFILADGASQGMAAFRPRGRRSRPSSRGASPNRSTSVSSHAGQAASPQVPAAASTPKILHPLTRNYGKPWLTNSKMSTPCKAAEGSDFPVSSAEGTPIQGSKLRLPGYLSGKGFHSGEDRALITAAAARVRTQLAESRKTPSRPGSRAGSKAGSRASSRRGSDASDFDISEIQSVCSDVETVPQTHRPVPRAGSRPSTGKPSKIPTPQRKSPASRLDKSSKR</sequence>
<evidence type="ECO:0000256" key="10">
    <source>
        <dbReference type="ARBA" id="ARBA00022723"/>
    </source>
</evidence>
<feature type="domain" description="EF-hand" evidence="22">
    <location>
        <begin position="5328"/>
        <end position="5363"/>
    </location>
</feature>
<dbReference type="Gene3D" id="3.30.920.20">
    <property type="entry name" value="Gas2-like domain"/>
    <property type="match status" value="1"/>
</dbReference>
<dbReference type="InterPro" id="IPR041573">
    <property type="entry name" value="Desmoplakin_Spectrin-like"/>
</dbReference>
<evidence type="ECO:0000259" key="23">
    <source>
        <dbReference type="PROSITE" id="PS51460"/>
    </source>
</evidence>
<feature type="coiled-coil region" evidence="18">
    <location>
        <begin position="1284"/>
        <end position="1314"/>
    </location>
</feature>
<dbReference type="SMART" id="SM00150">
    <property type="entry name" value="SPEC"/>
    <property type="match status" value="32"/>
</dbReference>
<dbReference type="CDD" id="cd00051">
    <property type="entry name" value="EFh"/>
    <property type="match status" value="1"/>
</dbReference>
<feature type="coiled-coil region" evidence="18">
    <location>
        <begin position="1596"/>
        <end position="1626"/>
    </location>
</feature>
<dbReference type="InterPro" id="IPR036872">
    <property type="entry name" value="CH_dom_sf"/>
</dbReference>
<feature type="domain" description="EF-hand" evidence="22">
    <location>
        <begin position="5292"/>
        <end position="5327"/>
    </location>
</feature>
<feature type="domain" description="SH3" evidence="20">
    <location>
        <begin position="1065"/>
        <end position="1122"/>
    </location>
</feature>
<dbReference type="Pfam" id="PF18373">
    <property type="entry name" value="Spectrin_2"/>
    <property type="match status" value="1"/>
</dbReference>
<dbReference type="Gene3D" id="1.20.58.60">
    <property type="match status" value="31"/>
</dbReference>
<evidence type="ECO:0000256" key="2">
    <source>
        <dbReference type="ARBA" id="ARBA00004245"/>
    </source>
</evidence>
<dbReference type="CDD" id="cd21236">
    <property type="entry name" value="CH_DYST_rpt1"/>
    <property type="match status" value="1"/>
</dbReference>
<evidence type="ECO:0000313" key="24">
    <source>
        <dbReference type="Proteomes" id="UP000694915"/>
    </source>
</evidence>
<feature type="compositionally biased region" description="Low complexity" evidence="19">
    <location>
        <begin position="5482"/>
        <end position="5491"/>
    </location>
</feature>
<keyword evidence="13" id="KW-0472">Membrane</keyword>
<dbReference type="Gene3D" id="1.10.418.10">
    <property type="entry name" value="Calponin-like domain"/>
    <property type="match status" value="2"/>
</dbReference>
<dbReference type="GeneID" id="101998796"/>
<evidence type="ECO:0000256" key="8">
    <source>
        <dbReference type="ARBA" id="ARBA00022553"/>
    </source>
</evidence>
<keyword evidence="15" id="KW-0206">Cytoskeleton</keyword>
<evidence type="ECO:0000256" key="3">
    <source>
        <dbReference type="ARBA" id="ARBA00004316"/>
    </source>
</evidence>
<feature type="coiled-coil region" evidence="18">
    <location>
        <begin position="5050"/>
        <end position="5080"/>
    </location>
</feature>
<evidence type="ECO:0000256" key="4">
    <source>
        <dbReference type="ARBA" id="ARBA00009109"/>
    </source>
</evidence>
<dbReference type="InterPro" id="IPR018159">
    <property type="entry name" value="Spectrin/alpha-actinin"/>
</dbReference>
<feature type="region of interest" description="Disordered" evidence="19">
    <location>
        <begin position="102"/>
        <end position="190"/>
    </location>
</feature>
<keyword evidence="10" id="KW-0479">Metal-binding</keyword>
<evidence type="ECO:0000256" key="18">
    <source>
        <dbReference type="SAM" id="Coils"/>
    </source>
</evidence>
<keyword evidence="9" id="KW-0493">Microtubule</keyword>
<evidence type="ECO:0000256" key="11">
    <source>
        <dbReference type="ARBA" id="ARBA00022737"/>
    </source>
</evidence>
<dbReference type="Pfam" id="PF17902">
    <property type="entry name" value="SH3_10"/>
    <property type="match status" value="1"/>
</dbReference>
<evidence type="ECO:0000256" key="19">
    <source>
        <dbReference type="SAM" id="MobiDB-lite"/>
    </source>
</evidence>
<dbReference type="Pfam" id="PF00307">
    <property type="entry name" value="CH"/>
    <property type="match status" value="2"/>
</dbReference>
<evidence type="ECO:0000256" key="15">
    <source>
        <dbReference type="ARBA" id="ARBA00023212"/>
    </source>
</evidence>
<dbReference type="InterPro" id="IPR002017">
    <property type="entry name" value="Spectrin_repeat"/>
</dbReference>
<dbReference type="PROSITE" id="PS00019">
    <property type="entry name" value="ACTININ_1"/>
    <property type="match status" value="1"/>
</dbReference>
<feature type="coiled-coil region" evidence="18">
    <location>
        <begin position="912"/>
        <end position="946"/>
    </location>
</feature>
<feature type="coiled-coil region" evidence="18">
    <location>
        <begin position="3343"/>
        <end position="3398"/>
    </location>
</feature>
<dbReference type="InterPro" id="IPR001715">
    <property type="entry name" value="CH_dom"/>
</dbReference>
<dbReference type="InterPro" id="IPR003108">
    <property type="entry name" value="GAR_dom"/>
</dbReference>
<dbReference type="PROSITE" id="PS50002">
    <property type="entry name" value="SH3"/>
    <property type="match status" value="1"/>
</dbReference>
<dbReference type="PROSITE" id="PS51460">
    <property type="entry name" value="GAR"/>
    <property type="match status" value="1"/>
</dbReference>
<feature type="compositionally biased region" description="Basic and acidic residues" evidence="19">
    <location>
        <begin position="102"/>
        <end position="114"/>
    </location>
</feature>
<feature type="coiled-coil region" evidence="18">
    <location>
        <begin position="3124"/>
        <end position="3226"/>
    </location>
</feature>
<dbReference type="InterPro" id="IPR036534">
    <property type="entry name" value="GAR_dom_sf"/>
</dbReference>
<keyword evidence="7" id="KW-0963">Cytoplasm</keyword>
<dbReference type="RefSeq" id="XP_005359955.1">
    <property type="nucleotide sequence ID" value="XM_005359898.2"/>
</dbReference>
<feature type="coiled-coil region" evidence="18">
    <location>
        <begin position="2441"/>
        <end position="2468"/>
    </location>
</feature>
<dbReference type="InterPro" id="IPR001452">
    <property type="entry name" value="SH3_domain"/>
</dbReference>
<protein>
    <submittedName>
        <fullName evidence="25">Dystonin isoform X11</fullName>
    </submittedName>
</protein>
<feature type="coiled-coil region" evidence="18">
    <location>
        <begin position="1733"/>
        <end position="1790"/>
    </location>
</feature>
<name>A0ABM0L6I9_MICOH</name>
<keyword evidence="14" id="KW-0009">Actin-binding</keyword>
<proteinExistence type="inferred from homology"/>
<dbReference type="PROSITE" id="PS00018">
    <property type="entry name" value="EF_HAND_1"/>
    <property type="match status" value="2"/>
</dbReference>
<dbReference type="Proteomes" id="UP000694915">
    <property type="component" value="Linkage group LG2"/>
</dbReference>
<evidence type="ECO:0000256" key="14">
    <source>
        <dbReference type="ARBA" id="ARBA00023203"/>
    </source>
</evidence>
<dbReference type="SUPFAM" id="SSF46966">
    <property type="entry name" value="Spectrin repeat"/>
    <property type="match status" value="29"/>
</dbReference>
<evidence type="ECO:0000259" key="20">
    <source>
        <dbReference type="PROSITE" id="PS50002"/>
    </source>
</evidence>
<keyword evidence="6" id="KW-1003">Cell membrane</keyword>
<dbReference type="InterPro" id="IPR011992">
    <property type="entry name" value="EF-hand-dom_pair"/>
</dbReference>
<feature type="compositionally biased region" description="Low complexity" evidence="19">
    <location>
        <begin position="5599"/>
        <end position="5613"/>
    </location>
</feature>
<feature type="domain" description="Calponin-homology (CH)" evidence="21">
    <location>
        <begin position="329"/>
        <end position="433"/>
    </location>
</feature>
<dbReference type="PROSITE" id="PS50222">
    <property type="entry name" value="EF_HAND_2"/>
    <property type="match status" value="2"/>
</dbReference>
<dbReference type="Pfam" id="PF02187">
    <property type="entry name" value="GAS2"/>
    <property type="match status" value="1"/>
</dbReference>
<feature type="coiled-coil region" evidence="18">
    <location>
        <begin position="2028"/>
        <end position="2055"/>
    </location>
</feature>
<feature type="coiled-coil region" evidence="18">
    <location>
        <begin position="1814"/>
        <end position="1848"/>
    </location>
</feature>
<evidence type="ECO:0000256" key="6">
    <source>
        <dbReference type="ARBA" id="ARBA00022475"/>
    </source>
</evidence>
<feature type="coiled-coil region" evidence="18">
    <location>
        <begin position="4395"/>
        <end position="4425"/>
    </location>
</feature>
<dbReference type="Gene3D" id="2.30.30.40">
    <property type="entry name" value="SH3 Domains"/>
    <property type="match status" value="1"/>
</dbReference>
<feature type="coiled-coil region" evidence="18">
    <location>
        <begin position="2653"/>
        <end position="2680"/>
    </location>
</feature>
<dbReference type="InterPro" id="IPR002048">
    <property type="entry name" value="EF_hand_dom"/>
</dbReference>
<dbReference type="InterPro" id="IPR049538">
    <property type="entry name" value="PCN-like_spectrin-like_rpt"/>
</dbReference>
<dbReference type="SUPFAM" id="SSF143575">
    <property type="entry name" value="GAS2 domain-like"/>
    <property type="match status" value="1"/>
</dbReference>
<dbReference type="InterPro" id="IPR001589">
    <property type="entry name" value="Actinin_actin-bd_CS"/>
</dbReference>
<gene>
    <name evidence="25" type="primary">Dst</name>
</gene>
<evidence type="ECO:0000259" key="22">
    <source>
        <dbReference type="PROSITE" id="PS50222"/>
    </source>
</evidence>